<name>A0A0F9EBM8_9ZZZZ</name>
<protein>
    <recommendedName>
        <fullName evidence="2">PD-(D/E)XK endonuclease-like domain-containing protein</fullName>
    </recommendedName>
</protein>
<feature type="non-terminal residue" evidence="1">
    <location>
        <position position="190"/>
    </location>
</feature>
<dbReference type="EMBL" id="LAZR01037722">
    <property type="protein sequence ID" value="KKL21458.1"/>
    <property type="molecule type" value="Genomic_DNA"/>
</dbReference>
<dbReference type="InterPro" id="IPR011604">
    <property type="entry name" value="PDDEXK-like_dom_sf"/>
</dbReference>
<evidence type="ECO:0000313" key="1">
    <source>
        <dbReference type="EMBL" id="KKL21458.1"/>
    </source>
</evidence>
<gene>
    <name evidence="1" type="ORF">LCGC14_2445220</name>
</gene>
<organism evidence="1">
    <name type="scientific">marine sediment metagenome</name>
    <dbReference type="NCBI Taxonomy" id="412755"/>
    <lineage>
        <taxon>unclassified sequences</taxon>
        <taxon>metagenomes</taxon>
        <taxon>ecological metagenomes</taxon>
    </lineage>
</organism>
<reference evidence="1" key="1">
    <citation type="journal article" date="2015" name="Nature">
        <title>Complex archaea that bridge the gap between prokaryotes and eukaryotes.</title>
        <authorList>
            <person name="Spang A."/>
            <person name="Saw J.H."/>
            <person name="Jorgensen S.L."/>
            <person name="Zaremba-Niedzwiedzka K."/>
            <person name="Martijn J."/>
            <person name="Lind A.E."/>
            <person name="van Eijk R."/>
            <person name="Schleper C."/>
            <person name="Guy L."/>
            <person name="Ettema T.J."/>
        </authorList>
    </citation>
    <scope>NUCLEOTIDE SEQUENCE</scope>
</reference>
<dbReference type="Gene3D" id="3.90.320.10">
    <property type="match status" value="1"/>
</dbReference>
<evidence type="ECO:0008006" key="2">
    <source>
        <dbReference type="Google" id="ProtNLM"/>
    </source>
</evidence>
<accession>A0A0F9EBM8</accession>
<proteinExistence type="predicted"/>
<dbReference type="AlphaFoldDB" id="A0A0F9EBM8"/>
<sequence length="190" mass="21890">MQTTNNFDAPHALVEFAETKHERYNKGAADYSVTGLLKPVQQRRLQGQHFDELTEDIADSINLLFGEAIHYILEKYTKKGLTEQRLFMRVDGKEISGQFDNFSLATGTLTDYKSAKCSQYGLTQTDHEAQLNIYAYLLLVNGYEVKKLQVVKIFKDFSKMSFSSNYPPAPWETTELELWEPLRTLDFIID</sequence>
<comment type="caution">
    <text evidence="1">The sequence shown here is derived from an EMBL/GenBank/DDBJ whole genome shotgun (WGS) entry which is preliminary data.</text>
</comment>